<feature type="region of interest" description="Disordered" evidence="1">
    <location>
        <begin position="71"/>
        <end position="109"/>
    </location>
</feature>
<name>A0ABN8IRJ6_9NEOP</name>
<accession>A0ABN8IRJ6</accession>
<keyword evidence="2" id="KW-1133">Transmembrane helix</keyword>
<keyword evidence="2" id="KW-0812">Transmembrane</keyword>
<dbReference type="EMBL" id="OW152840">
    <property type="protein sequence ID" value="CAH2061959.1"/>
    <property type="molecule type" value="Genomic_DNA"/>
</dbReference>
<proteinExistence type="predicted"/>
<dbReference type="Proteomes" id="UP000837857">
    <property type="component" value="Chromosome 28"/>
</dbReference>
<protein>
    <submittedName>
        <fullName evidence="3">Uncharacterized protein</fullName>
    </submittedName>
</protein>
<organism evidence="3 4">
    <name type="scientific">Iphiclides podalirius</name>
    <name type="common">scarce swallowtail</name>
    <dbReference type="NCBI Taxonomy" id="110791"/>
    <lineage>
        <taxon>Eukaryota</taxon>
        <taxon>Metazoa</taxon>
        <taxon>Ecdysozoa</taxon>
        <taxon>Arthropoda</taxon>
        <taxon>Hexapoda</taxon>
        <taxon>Insecta</taxon>
        <taxon>Pterygota</taxon>
        <taxon>Neoptera</taxon>
        <taxon>Endopterygota</taxon>
        <taxon>Lepidoptera</taxon>
        <taxon>Glossata</taxon>
        <taxon>Ditrysia</taxon>
        <taxon>Papilionoidea</taxon>
        <taxon>Papilionidae</taxon>
        <taxon>Papilioninae</taxon>
        <taxon>Iphiclides</taxon>
    </lineage>
</organism>
<feature type="compositionally biased region" description="Basic and acidic residues" evidence="1">
    <location>
        <begin position="93"/>
        <end position="107"/>
    </location>
</feature>
<sequence length="122" mass="13672">MVNKNDFKVITFFKGLLLEKYCGVMSPTLGLLVILLICDLLPAPQGASQDICLGGDEFCSSVLQRLSYTKKLRKKPPPKPGSTKPWKIKSTKKTTEKPSGDGPEFKFDFGIYIYPTPSYEEY</sequence>
<feature type="non-terminal residue" evidence="3">
    <location>
        <position position="122"/>
    </location>
</feature>
<keyword evidence="4" id="KW-1185">Reference proteome</keyword>
<evidence type="ECO:0000256" key="2">
    <source>
        <dbReference type="SAM" id="Phobius"/>
    </source>
</evidence>
<evidence type="ECO:0000256" key="1">
    <source>
        <dbReference type="SAM" id="MobiDB-lite"/>
    </source>
</evidence>
<keyword evidence="2" id="KW-0472">Membrane</keyword>
<evidence type="ECO:0000313" key="4">
    <source>
        <dbReference type="Proteomes" id="UP000837857"/>
    </source>
</evidence>
<feature type="transmembrane region" description="Helical" evidence="2">
    <location>
        <begin position="21"/>
        <end position="43"/>
    </location>
</feature>
<evidence type="ECO:0000313" key="3">
    <source>
        <dbReference type="EMBL" id="CAH2061959.1"/>
    </source>
</evidence>
<gene>
    <name evidence="3" type="ORF">IPOD504_LOCUS11593</name>
</gene>
<reference evidence="3" key="1">
    <citation type="submission" date="2022-03" db="EMBL/GenBank/DDBJ databases">
        <authorList>
            <person name="Martin H S."/>
        </authorList>
    </citation>
    <scope>NUCLEOTIDE SEQUENCE</scope>
</reference>